<keyword evidence="4 10" id="KW-0460">Magnesium</keyword>
<keyword evidence="11" id="KW-1133">Transmembrane helix</keyword>
<dbReference type="InterPro" id="IPR038377">
    <property type="entry name" value="Na/Glc_symporter_sf"/>
</dbReference>
<feature type="transmembrane region" description="Helical" evidence="11">
    <location>
        <begin position="233"/>
        <end position="256"/>
    </location>
</feature>
<dbReference type="SMR" id="A0A6J8DF32"/>
<organism evidence="12 13">
    <name type="scientific">Mytilus coruscus</name>
    <name type="common">Sea mussel</name>
    <dbReference type="NCBI Taxonomy" id="42192"/>
    <lineage>
        <taxon>Eukaryota</taxon>
        <taxon>Metazoa</taxon>
        <taxon>Spiralia</taxon>
        <taxon>Lophotrochozoa</taxon>
        <taxon>Mollusca</taxon>
        <taxon>Bivalvia</taxon>
        <taxon>Autobranchia</taxon>
        <taxon>Pteriomorphia</taxon>
        <taxon>Mytilida</taxon>
        <taxon>Mytiloidea</taxon>
        <taxon>Mytilidae</taxon>
        <taxon>Mytilinae</taxon>
        <taxon>Mytilus</taxon>
    </lineage>
</organism>
<dbReference type="FunFam" id="1.10.400.10:FF:000002">
    <property type="entry name" value="guanine nucleotide-binding protein G(Q) subunit alpha"/>
    <property type="match status" value="1"/>
</dbReference>
<dbReference type="PANTHER" id="PTHR10218">
    <property type="entry name" value="GTP-BINDING PROTEIN ALPHA SUBUNIT"/>
    <property type="match status" value="1"/>
</dbReference>
<evidence type="ECO:0000256" key="5">
    <source>
        <dbReference type="ARBA" id="ARBA00023134"/>
    </source>
</evidence>
<dbReference type="GO" id="GO:0031683">
    <property type="term" value="F:G-protein beta/gamma-subunit complex binding"/>
    <property type="evidence" value="ECO:0007669"/>
    <property type="project" value="InterPro"/>
</dbReference>
<keyword evidence="5 9" id="KW-0342">GTP-binding</keyword>
<keyword evidence="6" id="KW-0807">Transducer</keyword>
<dbReference type="EMBL" id="CACVKT020007264">
    <property type="protein sequence ID" value="CAC5406569.1"/>
    <property type="molecule type" value="Genomic_DNA"/>
</dbReference>
<dbReference type="GO" id="GO:0005834">
    <property type="term" value="C:heterotrimeric G-protein complex"/>
    <property type="evidence" value="ECO:0007669"/>
    <property type="project" value="TreeGrafter"/>
</dbReference>
<dbReference type="OrthoDB" id="6132759at2759"/>
<feature type="transmembrane region" description="Helical" evidence="11">
    <location>
        <begin position="436"/>
        <end position="461"/>
    </location>
</feature>
<evidence type="ECO:0000256" key="7">
    <source>
        <dbReference type="ARBA" id="ARBA00040847"/>
    </source>
</evidence>
<feature type="transmembrane region" description="Helical" evidence="11">
    <location>
        <begin position="508"/>
        <end position="529"/>
    </location>
</feature>
<evidence type="ECO:0000256" key="6">
    <source>
        <dbReference type="ARBA" id="ARBA00023224"/>
    </source>
</evidence>
<keyword evidence="2 10" id="KW-0479">Metal-binding</keyword>
<dbReference type="InterPro" id="IPR011025">
    <property type="entry name" value="GproteinA_insert"/>
</dbReference>
<dbReference type="InterPro" id="IPR001019">
    <property type="entry name" value="Gprotein_alpha_su"/>
</dbReference>
<feature type="transmembrane region" description="Helical" evidence="11">
    <location>
        <begin position="196"/>
        <end position="213"/>
    </location>
</feature>
<comment type="subunit">
    <text evidence="1">G proteins are composed of 3 units; alpha, beta and gamma. The alpha chain contains the guanine nucleotide binding site.</text>
</comment>
<dbReference type="PROSITE" id="PS51882">
    <property type="entry name" value="G_ALPHA"/>
    <property type="match status" value="1"/>
</dbReference>
<accession>A0A6J8DF32</accession>
<dbReference type="GO" id="GO:0005737">
    <property type="term" value="C:cytoplasm"/>
    <property type="evidence" value="ECO:0007669"/>
    <property type="project" value="TreeGrafter"/>
</dbReference>
<keyword evidence="11" id="KW-0812">Transmembrane</keyword>
<feature type="binding site" evidence="10">
    <location>
        <position position="624"/>
    </location>
    <ligand>
        <name>Mg(2+)</name>
        <dbReference type="ChEBI" id="CHEBI:18420"/>
    </ligand>
</feature>
<dbReference type="SUPFAM" id="SSF52540">
    <property type="entry name" value="P-loop containing nucleoside triphosphate hydrolases"/>
    <property type="match status" value="2"/>
</dbReference>
<dbReference type="PANTHER" id="PTHR10218:SF329">
    <property type="entry name" value="GUANINE NUCLEOTIDE-BINDING PROTEIN G(Q) SUBUNIT ALPHA"/>
    <property type="match status" value="1"/>
</dbReference>
<dbReference type="SMART" id="SM00275">
    <property type="entry name" value="G_alpha"/>
    <property type="match status" value="1"/>
</dbReference>
<dbReference type="Gene3D" id="1.10.400.10">
    <property type="entry name" value="GI Alpha 1, domain 2-like"/>
    <property type="match status" value="1"/>
</dbReference>
<evidence type="ECO:0000313" key="13">
    <source>
        <dbReference type="Proteomes" id="UP000507470"/>
    </source>
</evidence>
<dbReference type="InterPro" id="IPR027417">
    <property type="entry name" value="P-loop_NTPase"/>
</dbReference>
<proteinExistence type="predicted"/>
<dbReference type="PRINTS" id="PR00318">
    <property type="entry name" value="GPROTEINA"/>
</dbReference>
<dbReference type="SUPFAM" id="SSF47895">
    <property type="entry name" value="Transducin (alpha subunit), insertion domain"/>
    <property type="match status" value="2"/>
</dbReference>
<reference evidence="12 13" key="1">
    <citation type="submission" date="2020-06" db="EMBL/GenBank/DDBJ databases">
        <authorList>
            <person name="Li R."/>
            <person name="Bekaert M."/>
        </authorList>
    </citation>
    <scope>NUCLEOTIDE SEQUENCE [LARGE SCALE GENOMIC DNA]</scope>
    <source>
        <strain evidence="13">wild</strain>
    </source>
</reference>
<evidence type="ECO:0000256" key="2">
    <source>
        <dbReference type="ARBA" id="ARBA00022723"/>
    </source>
</evidence>
<evidence type="ECO:0000256" key="11">
    <source>
        <dbReference type="SAM" id="Phobius"/>
    </source>
</evidence>
<dbReference type="GO" id="GO:0005525">
    <property type="term" value="F:GTP binding"/>
    <property type="evidence" value="ECO:0007669"/>
    <property type="project" value="UniProtKB-KW"/>
</dbReference>
<feature type="transmembrane region" description="Helical" evidence="11">
    <location>
        <begin position="292"/>
        <end position="322"/>
    </location>
</feature>
<dbReference type="Proteomes" id="UP000507470">
    <property type="component" value="Unassembled WGS sequence"/>
</dbReference>
<evidence type="ECO:0000313" key="12">
    <source>
        <dbReference type="EMBL" id="CAC5406569.1"/>
    </source>
</evidence>
<feature type="transmembrane region" description="Helical" evidence="11">
    <location>
        <begin position="124"/>
        <end position="142"/>
    </location>
</feature>
<dbReference type="AlphaFoldDB" id="A0A6J8DF32"/>
<sequence>MINLKNVIISFHRNCTYEDIPPVLEKYETACLMLLGFGGISLVLAVSYNYIRRNVYHEEKNVDRTFDAGGKVSTSLTAVTVASQLLWPGDLMQSATVTYKSSPLFLDVILSLVDWERRSMSHTLILFLYMSASQSSLLNIFYNSDNGYSFDSVYNKLTNATLMNKVVDGNLTDTKIVTGIEGNLGNSYFTFVSETGLIYALVGLVLTSSITYCDQASWQSRIAAKPMQGVTGFFLAALMWFAIPSSIAVTTGMTFLSTVDERGCFPLSEEQVEQGLVTPFIAKKVLGDSGSYLILIMVGMALMSTGAAEVMAVSSIIVYDIYAAHIAPFRRDMMYGLCILCGRIKSDDESHGNSPVNSHGCQCPDALTCEHCKEKETDIKCEDDKYVVHRKYLCPFHGRFRVYQDRLFNYKNWCILWISLAIVPLGLVVIETGIDLNWAMLTGSVFTIPGLPGLVLTIFWAKSTWLSVILGRKFDRTSWGFSTLIAMASREEGGLDSFVKNTAMPHPVLAGGCASLFGSLLVNVLVSLFTHNIQNEEDRLLEWKKLRAIDNPLHPWTEFYREDLPEMAADQKPTKKQLSSIFKPAKSEQKRVNKQIEKRIKKDKDDLKKEVKVLLLGTHRSGKSTLLRQLRIIHGVGYSDDEKRSFTAHIYHQIVKAIQDLVFEMDLLKIHYKTPANEEHARKIKQKDFTCKRTVDQEDMDTIKSLWADLGMRKCYEESKECHLTDSQRYFMDHIDRITESNYLPTLHDILHCTVDLNGITEHLYDIDDILLRFIDIRGARTERRKWIHYFDNISALMFIVALSDYDKIETYSDNENRLELAKSMFKTIIDYPWFPKLFMDHIDRITESNYLPTLHDILHCTVDLNGITEHLYNIDDILLRFIDIRGARTERRKWIHYFDNISALMFIVALSDYDKIETYSDNENRLELAKSMFKTIIDYPWFQNCGIMLFWNKKDVLEEQIMHTNMVEYFPEFKGLKKNSQDATEFIVKMFVELNTNPDRIIYSHSVCLLDPESVRFVLAAIRDIVLQQNLRNYKTSTCCCVDNFSLY</sequence>
<protein>
    <recommendedName>
        <fullName evidence="7">Guanine nucleotide-binding protein G(q) subunit alpha</fullName>
    </recommendedName>
    <alternativeName>
        <fullName evidence="8">Guanine nucleotide-binding protein alpha-q</fullName>
    </alternativeName>
</protein>
<evidence type="ECO:0000256" key="9">
    <source>
        <dbReference type="PIRSR" id="PIRSR601019-1"/>
    </source>
</evidence>
<dbReference type="Gene3D" id="1.20.1730.10">
    <property type="entry name" value="Sodium/glucose cotransporter"/>
    <property type="match status" value="1"/>
</dbReference>
<keyword evidence="13" id="KW-1185">Reference proteome</keyword>
<feature type="binding site" evidence="9">
    <location>
        <begin position="953"/>
        <end position="956"/>
    </location>
    <ligand>
        <name>GTP</name>
        <dbReference type="ChEBI" id="CHEBI:37565"/>
    </ligand>
</feature>
<dbReference type="GO" id="GO:0007188">
    <property type="term" value="P:adenylate cyclase-modulating G protein-coupled receptor signaling pathway"/>
    <property type="evidence" value="ECO:0007669"/>
    <property type="project" value="TreeGrafter"/>
</dbReference>
<feature type="binding site" evidence="9">
    <location>
        <begin position="726"/>
        <end position="727"/>
    </location>
    <ligand>
        <name>GTP</name>
        <dbReference type="ChEBI" id="CHEBI:37565"/>
    </ligand>
</feature>
<dbReference type="GO" id="GO:0001664">
    <property type="term" value="F:G protein-coupled receptor binding"/>
    <property type="evidence" value="ECO:0007669"/>
    <property type="project" value="TreeGrafter"/>
</dbReference>
<dbReference type="Pfam" id="PF00503">
    <property type="entry name" value="G-alpha"/>
    <property type="match status" value="2"/>
</dbReference>
<keyword evidence="3 9" id="KW-0547">Nucleotide-binding</keyword>
<evidence type="ECO:0000256" key="4">
    <source>
        <dbReference type="ARBA" id="ARBA00022842"/>
    </source>
</evidence>
<dbReference type="GO" id="GO:0046872">
    <property type="term" value="F:metal ion binding"/>
    <property type="evidence" value="ECO:0007669"/>
    <property type="project" value="UniProtKB-KW"/>
</dbReference>
<name>A0A6J8DF32_MYTCO</name>
<evidence type="ECO:0000256" key="3">
    <source>
        <dbReference type="ARBA" id="ARBA00022741"/>
    </source>
</evidence>
<gene>
    <name evidence="12" type="ORF">MCOR_40138</name>
</gene>
<evidence type="ECO:0000256" key="10">
    <source>
        <dbReference type="PIRSR" id="PIRSR601019-2"/>
    </source>
</evidence>
<keyword evidence="11" id="KW-0472">Membrane</keyword>
<feature type="transmembrane region" description="Helical" evidence="11">
    <location>
        <begin position="32"/>
        <end position="51"/>
    </location>
</feature>
<dbReference type="FunFam" id="3.40.50.300:FF:000720">
    <property type="entry name" value="Guanine nucleotide-binding protein G(k) subunit alpha"/>
    <property type="match status" value="1"/>
</dbReference>
<dbReference type="GO" id="GO:0003924">
    <property type="term" value="F:GTPase activity"/>
    <property type="evidence" value="ECO:0007669"/>
    <property type="project" value="InterPro"/>
</dbReference>
<feature type="transmembrane region" description="Helical" evidence="11">
    <location>
        <begin position="410"/>
        <end position="430"/>
    </location>
</feature>
<dbReference type="Gene3D" id="3.40.50.300">
    <property type="entry name" value="P-loop containing nucleotide triphosphate hydrolases"/>
    <property type="match status" value="2"/>
</dbReference>
<evidence type="ECO:0000256" key="8">
    <source>
        <dbReference type="ARBA" id="ARBA00042116"/>
    </source>
</evidence>
<evidence type="ECO:0000256" key="1">
    <source>
        <dbReference type="ARBA" id="ARBA00011356"/>
    </source>
</evidence>
<dbReference type="CDD" id="cd00066">
    <property type="entry name" value="G-alpha"/>
    <property type="match status" value="1"/>
</dbReference>
<dbReference type="FunFam" id="3.40.50.300:FF:000692">
    <property type="entry name" value="Guanine nucleotide-binding protein subunit alpha"/>
    <property type="match status" value="1"/>
</dbReference>